<dbReference type="FunFam" id="1.10.510.10:FF:000294">
    <property type="entry name" value="Serine/threonine-protein kinase OXI1"/>
    <property type="match status" value="1"/>
</dbReference>
<evidence type="ECO:0000313" key="12">
    <source>
        <dbReference type="EMBL" id="EPS64346.1"/>
    </source>
</evidence>
<accession>S8CI77</accession>
<organism evidence="12 13">
    <name type="scientific">Genlisea aurea</name>
    <dbReference type="NCBI Taxonomy" id="192259"/>
    <lineage>
        <taxon>Eukaryota</taxon>
        <taxon>Viridiplantae</taxon>
        <taxon>Streptophyta</taxon>
        <taxon>Embryophyta</taxon>
        <taxon>Tracheophyta</taxon>
        <taxon>Spermatophyta</taxon>
        <taxon>Magnoliopsida</taxon>
        <taxon>eudicotyledons</taxon>
        <taxon>Gunneridae</taxon>
        <taxon>Pentapetalae</taxon>
        <taxon>asterids</taxon>
        <taxon>lamiids</taxon>
        <taxon>Lamiales</taxon>
        <taxon>Lentibulariaceae</taxon>
        <taxon>Genlisea</taxon>
    </lineage>
</organism>
<name>S8CI77_9LAMI</name>
<keyword evidence="7" id="KW-0067">ATP-binding</keyword>
<dbReference type="Pfam" id="PF00069">
    <property type="entry name" value="Pkinase"/>
    <property type="match status" value="2"/>
</dbReference>
<feature type="region of interest" description="Disordered" evidence="10">
    <location>
        <begin position="1"/>
        <end position="44"/>
    </location>
</feature>
<dbReference type="Gene3D" id="3.30.200.20">
    <property type="entry name" value="Phosphorylase Kinase, domain 1"/>
    <property type="match status" value="1"/>
</dbReference>
<feature type="non-terminal residue" evidence="12">
    <location>
        <position position="399"/>
    </location>
</feature>
<dbReference type="PROSITE" id="PS50011">
    <property type="entry name" value="PROTEIN_KINASE_DOM"/>
    <property type="match status" value="1"/>
</dbReference>
<dbReference type="InterPro" id="IPR000719">
    <property type="entry name" value="Prot_kinase_dom"/>
</dbReference>
<keyword evidence="3" id="KW-0723">Serine/threonine-protein kinase</keyword>
<evidence type="ECO:0000313" key="13">
    <source>
        <dbReference type="Proteomes" id="UP000015453"/>
    </source>
</evidence>
<feature type="compositionally biased region" description="Basic and acidic residues" evidence="10">
    <location>
        <begin position="1"/>
        <end position="10"/>
    </location>
</feature>
<keyword evidence="13" id="KW-1185">Reference proteome</keyword>
<evidence type="ECO:0000256" key="6">
    <source>
        <dbReference type="ARBA" id="ARBA00022777"/>
    </source>
</evidence>
<feature type="non-terminal residue" evidence="12">
    <location>
        <position position="1"/>
    </location>
</feature>
<dbReference type="AlphaFoldDB" id="S8CI77"/>
<evidence type="ECO:0000256" key="9">
    <source>
        <dbReference type="ARBA" id="ARBA00048679"/>
    </source>
</evidence>
<feature type="domain" description="Protein kinase" evidence="11">
    <location>
        <begin position="66"/>
        <end position="381"/>
    </location>
</feature>
<comment type="catalytic activity">
    <reaction evidence="9">
        <text>L-seryl-[protein] + ATP = O-phospho-L-seryl-[protein] + ADP + H(+)</text>
        <dbReference type="Rhea" id="RHEA:17989"/>
        <dbReference type="Rhea" id="RHEA-COMP:9863"/>
        <dbReference type="Rhea" id="RHEA-COMP:11604"/>
        <dbReference type="ChEBI" id="CHEBI:15378"/>
        <dbReference type="ChEBI" id="CHEBI:29999"/>
        <dbReference type="ChEBI" id="CHEBI:30616"/>
        <dbReference type="ChEBI" id="CHEBI:83421"/>
        <dbReference type="ChEBI" id="CHEBI:456216"/>
        <dbReference type="EC" id="2.7.11.1"/>
    </reaction>
</comment>
<evidence type="ECO:0000256" key="1">
    <source>
        <dbReference type="ARBA" id="ARBA00009903"/>
    </source>
</evidence>
<dbReference type="InterPro" id="IPR008271">
    <property type="entry name" value="Ser/Thr_kinase_AS"/>
</dbReference>
<dbReference type="InterPro" id="IPR011009">
    <property type="entry name" value="Kinase-like_dom_sf"/>
</dbReference>
<evidence type="ECO:0000256" key="4">
    <source>
        <dbReference type="ARBA" id="ARBA00022679"/>
    </source>
</evidence>
<dbReference type="GO" id="GO:0004674">
    <property type="term" value="F:protein serine/threonine kinase activity"/>
    <property type="evidence" value="ECO:0007669"/>
    <property type="project" value="UniProtKB-KW"/>
</dbReference>
<feature type="compositionally biased region" description="Low complexity" evidence="10">
    <location>
        <begin position="28"/>
        <end position="42"/>
    </location>
</feature>
<dbReference type="PANTHER" id="PTHR45637">
    <property type="entry name" value="FLIPPASE KINASE 1-RELATED"/>
    <property type="match status" value="1"/>
</dbReference>
<keyword evidence="5" id="KW-0547">Nucleotide-binding</keyword>
<reference evidence="12 13" key="1">
    <citation type="journal article" date="2013" name="BMC Genomics">
        <title>The miniature genome of a carnivorous plant Genlisea aurea contains a low number of genes and short non-coding sequences.</title>
        <authorList>
            <person name="Leushkin E.V."/>
            <person name="Sutormin R.A."/>
            <person name="Nabieva E.R."/>
            <person name="Penin A.A."/>
            <person name="Kondrashov A.S."/>
            <person name="Logacheva M.D."/>
        </authorList>
    </citation>
    <scope>NUCLEOTIDE SEQUENCE [LARGE SCALE GENOMIC DNA]</scope>
</reference>
<dbReference type="OrthoDB" id="911336at2759"/>
<dbReference type="SMART" id="SM00220">
    <property type="entry name" value="S_TKc"/>
    <property type="match status" value="1"/>
</dbReference>
<protein>
    <recommendedName>
        <fullName evidence="2">non-specific serine/threonine protein kinase</fullName>
        <ecNumber evidence="2">2.7.11.1</ecNumber>
    </recommendedName>
</protein>
<keyword evidence="6" id="KW-0418">Kinase</keyword>
<evidence type="ECO:0000256" key="5">
    <source>
        <dbReference type="ARBA" id="ARBA00022741"/>
    </source>
</evidence>
<dbReference type="Proteomes" id="UP000015453">
    <property type="component" value="Unassembled WGS sequence"/>
</dbReference>
<evidence type="ECO:0000256" key="2">
    <source>
        <dbReference type="ARBA" id="ARBA00012513"/>
    </source>
</evidence>
<comment type="caution">
    <text evidence="12">The sequence shown here is derived from an EMBL/GenBank/DDBJ whole genome shotgun (WGS) entry which is preliminary data.</text>
</comment>
<evidence type="ECO:0000256" key="3">
    <source>
        <dbReference type="ARBA" id="ARBA00022527"/>
    </source>
</evidence>
<evidence type="ECO:0000256" key="10">
    <source>
        <dbReference type="SAM" id="MobiDB-lite"/>
    </source>
</evidence>
<dbReference type="EC" id="2.7.11.1" evidence="2"/>
<evidence type="ECO:0000259" key="11">
    <source>
        <dbReference type="PROSITE" id="PS50011"/>
    </source>
</evidence>
<dbReference type="EMBL" id="AUSU01004894">
    <property type="protein sequence ID" value="EPS64346.1"/>
    <property type="molecule type" value="Genomic_DNA"/>
</dbReference>
<comment type="catalytic activity">
    <reaction evidence="8">
        <text>L-threonyl-[protein] + ATP = O-phospho-L-threonyl-[protein] + ADP + H(+)</text>
        <dbReference type="Rhea" id="RHEA:46608"/>
        <dbReference type="Rhea" id="RHEA-COMP:11060"/>
        <dbReference type="Rhea" id="RHEA-COMP:11605"/>
        <dbReference type="ChEBI" id="CHEBI:15378"/>
        <dbReference type="ChEBI" id="CHEBI:30013"/>
        <dbReference type="ChEBI" id="CHEBI:30616"/>
        <dbReference type="ChEBI" id="CHEBI:61977"/>
        <dbReference type="ChEBI" id="CHEBI:456216"/>
        <dbReference type="EC" id="2.7.11.1"/>
    </reaction>
</comment>
<keyword evidence="4" id="KW-0808">Transferase</keyword>
<proteinExistence type="inferred from homology"/>
<gene>
    <name evidence="12" type="ORF">M569_10434</name>
</gene>
<evidence type="ECO:0000256" key="7">
    <source>
        <dbReference type="ARBA" id="ARBA00022840"/>
    </source>
</evidence>
<dbReference type="Gene3D" id="1.10.510.10">
    <property type="entry name" value="Transferase(Phosphotransferase) domain 1"/>
    <property type="match status" value="2"/>
</dbReference>
<evidence type="ECO:0000256" key="8">
    <source>
        <dbReference type="ARBA" id="ARBA00047899"/>
    </source>
</evidence>
<dbReference type="SUPFAM" id="SSF56112">
    <property type="entry name" value="Protein kinase-like (PK-like)"/>
    <property type="match status" value="1"/>
</dbReference>
<dbReference type="GO" id="GO:0005524">
    <property type="term" value="F:ATP binding"/>
    <property type="evidence" value="ECO:0007669"/>
    <property type="project" value="UniProtKB-KW"/>
</dbReference>
<comment type="similarity">
    <text evidence="1">Belongs to the protein kinase superfamily. AGC Ser/Thr protein kinase family.</text>
</comment>
<sequence>EENEGSKEKCGNSSSSKNCIIDDEWSEENSTTGGSSTPSQNSRNMRWNSISAIEKQQGKLQMDHMNVLRKIRNEDDFSAVYLCRLKGGGGCFFSMKVMDVDVLRRRNKLQRAETEVEILKMLHHPFLPTLYAHFATGKLICLVMDHCPGGDLQSLRLKQRSNRFSENAARFYIAEILVALEYLHILGIVYRDLKPENVLIGEDGHIVLSSFGSSIKSAAVSCPSFRPSSPENSNGIPSSSQFGSSCIINPCRMPCFVARRKSKPELLNRIASLPPPGTEAAAHDYEYAAPEWTTGEGNCWFSADWWSLGVVLYELLYGRTPPFRGSTGDEAMRRSIRFPETTTAGVSSGARDLMRRLLRKEAEKRIGAVRGAAEIKAHPFFHGVNWALIRREMPPEVPK</sequence>
<dbReference type="PROSITE" id="PS00108">
    <property type="entry name" value="PROTEIN_KINASE_ST"/>
    <property type="match status" value="1"/>
</dbReference>